<reference evidence="2" key="1">
    <citation type="submission" date="2016-10" db="EMBL/GenBank/DDBJ databases">
        <authorList>
            <person name="Varghese N."/>
            <person name="Submissions S."/>
        </authorList>
    </citation>
    <scope>NUCLEOTIDE SEQUENCE [LARGE SCALE GENOMIC DNA]</scope>
    <source>
        <strain evidence="2">Gh-48</strain>
    </source>
</reference>
<organism evidence="1 2">
    <name type="scientific">Mucilaginibacter gossypiicola</name>
    <dbReference type="NCBI Taxonomy" id="551995"/>
    <lineage>
        <taxon>Bacteria</taxon>
        <taxon>Pseudomonadati</taxon>
        <taxon>Bacteroidota</taxon>
        <taxon>Sphingobacteriia</taxon>
        <taxon>Sphingobacteriales</taxon>
        <taxon>Sphingobacteriaceae</taxon>
        <taxon>Mucilaginibacter</taxon>
    </lineage>
</organism>
<gene>
    <name evidence="1" type="ORF">SAMN05192574_101395</name>
</gene>
<dbReference type="OrthoDB" id="799931at2"/>
<accession>A0A1H8AAK5</accession>
<protein>
    <submittedName>
        <fullName evidence="1">Uncharacterized protein</fullName>
    </submittedName>
</protein>
<dbReference type="EMBL" id="FOCL01000001">
    <property type="protein sequence ID" value="SEM66597.1"/>
    <property type="molecule type" value="Genomic_DNA"/>
</dbReference>
<evidence type="ECO:0000313" key="2">
    <source>
        <dbReference type="Proteomes" id="UP000198942"/>
    </source>
</evidence>
<evidence type="ECO:0000313" key="1">
    <source>
        <dbReference type="EMBL" id="SEM66597.1"/>
    </source>
</evidence>
<keyword evidence="2" id="KW-1185">Reference proteome</keyword>
<sequence>MAAVNVQTININDAVKGWAEVTIDRFHEALDKYDIGRLDGALWQSLAYELVQANGDIERVIIKFKQYGRYIDMRVGKGRPIGNRRRKKSPWYSKTKTREAGILRLILMRDFGVNWLAEVEGEFNGTEILIP</sequence>
<dbReference type="AlphaFoldDB" id="A0A1H8AAK5"/>
<dbReference type="RefSeq" id="WP_091206903.1">
    <property type="nucleotide sequence ID" value="NZ_FOCL01000001.1"/>
</dbReference>
<dbReference type="STRING" id="551995.SAMN05192574_101395"/>
<name>A0A1H8AAK5_9SPHI</name>
<dbReference type="Proteomes" id="UP000198942">
    <property type="component" value="Unassembled WGS sequence"/>
</dbReference>
<proteinExistence type="predicted"/>